<accession>A0ACD1AI62</accession>
<evidence type="ECO:0000313" key="2">
    <source>
        <dbReference type="Proteomes" id="UP000594014"/>
    </source>
</evidence>
<sequence>MKIHELAKELNMSSKDMLDKINTMGIDAKSHMSVLSDMDVIAIKNTVLRGKSGSETKIVKAAPKKTEVQDKEEVKVVVKAAAHPSASPESKAAQKPAGARPTQPQQQTQQPQPSHQQHQQSQHQQPQQRAPQSNQTQSHGVQQQDRNHQTQNQGNNRPAQHQQQRPAQNNQAQRPAQGNNPQTQRPNQGYSQAQRPGQNNSQAQRPSGGYQQQRPAQQGQQGQYNQSNQSGQQGQQRSSQNYSGQNQRPAQSGQYGQQRPSYGGQQRPSYGQQSDQNRSSDDRNAQRPRTGEQRDHHNKPGESRQFQPRTDQRSDSRPDNREQRPDQRAQNPRQKPGTQTNQQRSTQGGNQQRPNNNQQRPNLQRPAQRSKPRPKPAPKPVEPEINLAELPPGTKIINVPITVAGLADQIEKSTSQVIMALMKLGIMANINQNIDEDTVVILGSELGVNIVVGKVEEEIVEEGLELFKDQDEDLKSRPPIITVMGHVDHGKTSLLDAIRKTNVTASESGGITQHIGASEVYANGQKIVFLDTPGHEAFTAMRARGAHVTDIAVLVVAADDSVKPQTVEAISHAKAAGVPIIVAINKMDKPGADPTRVKQDLTEHNLLIEEWGGDIICVPVSAKTGEGIDTLLEMILLQAEVLELKANPNRLAMGSVIEARLDKTRGPVATLLVLNGTLQAGMSVVAGTSSGRIKAMTNFKGDAIRKAGPATAVEILGLTEVPEAGDEFNAVKEDKVAREIAENRKSKLREEVMARNSSITLEQLFSQIQEGEVKELNLIIKGDVQGSVGALTQSLEKLKNENVKVKIIHTGVGTVTESDIMLANTSGAIVIAFNVRPSTAITSLAEREKVEIRTYRVIYDAIDEVESAMKGMLDPVFKEVVLGKIEIRNTFKVPGVGIIGGAYVLEGKVLRNAEIRLVRDGIVIHEGKISSLKRFKDDVKEVNHGYECGIGIENYNDIKEGDIIEAFKMEQIERK</sequence>
<organism evidence="1 2">
    <name type="scientific">Anoxybacterium hadale</name>
    <dbReference type="NCBI Taxonomy" id="3408580"/>
    <lineage>
        <taxon>Bacteria</taxon>
        <taxon>Bacillati</taxon>
        <taxon>Bacillota</taxon>
        <taxon>Clostridia</taxon>
        <taxon>Peptostreptococcales</taxon>
        <taxon>Anaerovoracaceae</taxon>
        <taxon>Anoxybacterium</taxon>
    </lineage>
</organism>
<reference evidence="1" key="1">
    <citation type="submission" date="2019-08" db="EMBL/GenBank/DDBJ databases">
        <title>Genome sequence of Clostridiales bacterium MT110.</title>
        <authorList>
            <person name="Cao J."/>
        </authorList>
    </citation>
    <scope>NUCLEOTIDE SEQUENCE</scope>
    <source>
        <strain evidence="1">MT110</strain>
    </source>
</reference>
<dbReference type="EMBL" id="CP042469">
    <property type="protein sequence ID" value="QOX65821.1"/>
    <property type="molecule type" value="Genomic_DNA"/>
</dbReference>
<dbReference type="Proteomes" id="UP000594014">
    <property type="component" value="Chromosome"/>
</dbReference>
<name>A0ACD1AI62_9FIRM</name>
<evidence type="ECO:0000313" key="1">
    <source>
        <dbReference type="EMBL" id="QOX65821.1"/>
    </source>
</evidence>
<gene>
    <name evidence="1" type="primary">infB</name>
    <name evidence="1" type="ORF">FRZ06_04005</name>
</gene>
<keyword evidence="2" id="KW-1185">Reference proteome</keyword>
<protein>
    <submittedName>
        <fullName evidence="1">Translation initiation factor IF-2</fullName>
    </submittedName>
</protein>
<keyword evidence="1" id="KW-0648">Protein biosynthesis</keyword>
<proteinExistence type="predicted"/>
<keyword evidence="1" id="KW-0396">Initiation factor</keyword>